<evidence type="ECO:0000256" key="3">
    <source>
        <dbReference type="ARBA" id="ARBA00022801"/>
    </source>
</evidence>
<comment type="catalytic activity">
    <reaction evidence="6">
        <text>acetylcholine + H2O = choline + acetate + H(+)</text>
        <dbReference type="Rhea" id="RHEA:17561"/>
        <dbReference type="ChEBI" id="CHEBI:15354"/>
        <dbReference type="ChEBI" id="CHEBI:15355"/>
        <dbReference type="ChEBI" id="CHEBI:15377"/>
        <dbReference type="ChEBI" id="CHEBI:15378"/>
        <dbReference type="ChEBI" id="CHEBI:30089"/>
        <dbReference type="EC" id="3.1.1.7"/>
    </reaction>
</comment>
<feature type="signal peptide" evidence="8">
    <location>
        <begin position="1"/>
        <end position="25"/>
    </location>
</feature>
<keyword evidence="4" id="KW-1015">Disulfide bond</keyword>
<dbReference type="Gene3D" id="3.40.50.1820">
    <property type="entry name" value="alpha/beta hydrolase"/>
    <property type="match status" value="1"/>
</dbReference>
<dbReference type="InterPro" id="IPR019826">
    <property type="entry name" value="Carboxylesterase_B_AS"/>
</dbReference>
<feature type="active site" description="Charge relay system" evidence="7">
    <location>
        <position position="496"/>
    </location>
</feature>
<dbReference type="PANTHER" id="PTHR43918:SF4">
    <property type="entry name" value="CARBOXYLIC ESTER HYDROLASE"/>
    <property type="match status" value="1"/>
</dbReference>
<keyword evidence="8" id="KW-0732">Signal</keyword>
<dbReference type="Pfam" id="PF00135">
    <property type="entry name" value="COesterase"/>
    <property type="match status" value="1"/>
</dbReference>
<dbReference type="GO" id="GO:0005886">
    <property type="term" value="C:plasma membrane"/>
    <property type="evidence" value="ECO:0007669"/>
    <property type="project" value="TreeGrafter"/>
</dbReference>
<evidence type="ECO:0000256" key="6">
    <source>
        <dbReference type="ARBA" id="ARBA00048484"/>
    </source>
</evidence>
<evidence type="ECO:0000256" key="7">
    <source>
        <dbReference type="PIRSR" id="PIRSR600997-1"/>
    </source>
</evidence>
<organism evidence="10 11">
    <name type="scientific">Rhipicephalus microplus</name>
    <name type="common">Cattle tick</name>
    <name type="synonym">Boophilus microplus</name>
    <dbReference type="NCBI Taxonomy" id="6941"/>
    <lineage>
        <taxon>Eukaryota</taxon>
        <taxon>Metazoa</taxon>
        <taxon>Ecdysozoa</taxon>
        <taxon>Arthropoda</taxon>
        <taxon>Chelicerata</taxon>
        <taxon>Arachnida</taxon>
        <taxon>Acari</taxon>
        <taxon>Parasitiformes</taxon>
        <taxon>Ixodida</taxon>
        <taxon>Ixodoidea</taxon>
        <taxon>Ixodidae</taxon>
        <taxon>Rhipicephalinae</taxon>
        <taxon>Rhipicephalus</taxon>
        <taxon>Boophilus</taxon>
    </lineage>
</organism>
<keyword evidence="11" id="KW-1185">Reference proteome</keyword>
<dbReference type="InterPro" id="IPR002018">
    <property type="entry name" value="CarbesteraseB"/>
</dbReference>
<comment type="similarity">
    <text evidence="1 8">Belongs to the type-B carboxylesterase/lipase family.</text>
</comment>
<keyword evidence="2" id="KW-0719">Serine esterase</keyword>
<dbReference type="AlphaFoldDB" id="A0A9J6E4W8"/>
<dbReference type="GO" id="GO:0005615">
    <property type="term" value="C:extracellular space"/>
    <property type="evidence" value="ECO:0007669"/>
    <property type="project" value="TreeGrafter"/>
</dbReference>
<dbReference type="SUPFAM" id="SSF53474">
    <property type="entry name" value="alpha/beta-Hydrolases"/>
    <property type="match status" value="1"/>
</dbReference>
<dbReference type="EC" id="3.1.1.-" evidence="8"/>
<dbReference type="Proteomes" id="UP000821866">
    <property type="component" value="Chromosome 4"/>
</dbReference>
<dbReference type="PRINTS" id="PR00878">
    <property type="entry name" value="CHOLNESTRASE"/>
</dbReference>
<dbReference type="VEuPathDB" id="VectorBase:LOC119168162"/>
<reference evidence="10" key="2">
    <citation type="submission" date="2021-09" db="EMBL/GenBank/DDBJ databases">
        <authorList>
            <person name="Jia N."/>
            <person name="Wang J."/>
            <person name="Shi W."/>
            <person name="Du L."/>
            <person name="Sun Y."/>
            <person name="Zhan W."/>
            <person name="Jiang J."/>
            <person name="Wang Q."/>
            <person name="Zhang B."/>
            <person name="Ji P."/>
            <person name="Sakyi L.B."/>
            <person name="Cui X."/>
            <person name="Yuan T."/>
            <person name="Jiang B."/>
            <person name="Yang W."/>
            <person name="Lam T.T.-Y."/>
            <person name="Chang Q."/>
            <person name="Ding S."/>
            <person name="Wang X."/>
            <person name="Zhu J."/>
            <person name="Ruan X."/>
            <person name="Zhao L."/>
            <person name="Wei J."/>
            <person name="Que T."/>
            <person name="Du C."/>
            <person name="Cheng J."/>
            <person name="Dai P."/>
            <person name="Han X."/>
            <person name="Huang E."/>
            <person name="Gao Y."/>
            <person name="Liu J."/>
            <person name="Shao H."/>
            <person name="Ye R."/>
            <person name="Li L."/>
            <person name="Wei W."/>
            <person name="Wang X."/>
            <person name="Wang C."/>
            <person name="Huo Q."/>
            <person name="Li W."/>
            <person name="Guo W."/>
            <person name="Chen H."/>
            <person name="Chen S."/>
            <person name="Zhou L."/>
            <person name="Zhou L."/>
            <person name="Ni X."/>
            <person name="Tian J."/>
            <person name="Zhou Y."/>
            <person name="Sheng Y."/>
            <person name="Liu T."/>
            <person name="Pan Y."/>
            <person name="Xia L."/>
            <person name="Li J."/>
            <person name="Zhao F."/>
            <person name="Cao W."/>
        </authorList>
    </citation>
    <scope>NUCLEOTIDE SEQUENCE</scope>
    <source>
        <strain evidence="10">Rmic-2018</strain>
        <tissue evidence="10">Larvae</tissue>
    </source>
</reference>
<dbReference type="PANTHER" id="PTHR43918">
    <property type="entry name" value="ACETYLCHOLINESTERASE"/>
    <property type="match status" value="1"/>
</dbReference>
<dbReference type="GO" id="GO:0003990">
    <property type="term" value="F:acetylcholinesterase activity"/>
    <property type="evidence" value="ECO:0007669"/>
    <property type="project" value="UniProtKB-EC"/>
</dbReference>
<name>A0A9J6E4W8_RHIMP</name>
<evidence type="ECO:0000256" key="2">
    <source>
        <dbReference type="ARBA" id="ARBA00022487"/>
    </source>
</evidence>
<dbReference type="GO" id="GO:0019695">
    <property type="term" value="P:choline metabolic process"/>
    <property type="evidence" value="ECO:0007669"/>
    <property type="project" value="TreeGrafter"/>
</dbReference>
<evidence type="ECO:0000313" key="11">
    <source>
        <dbReference type="Proteomes" id="UP000821866"/>
    </source>
</evidence>
<keyword evidence="5" id="KW-0325">Glycoprotein</keyword>
<dbReference type="PROSITE" id="PS00122">
    <property type="entry name" value="CARBOXYLESTERASE_B_1"/>
    <property type="match status" value="1"/>
</dbReference>
<dbReference type="InterPro" id="IPR050654">
    <property type="entry name" value="AChE-related_enzymes"/>
</dbReference>
<evidence type="ECO:0000256" key="8">
    <source>
        <dbReference type="RuleBase" id="RU361235"/>
    </source>
</evidence>
<evidence type="ECO:0000256" key="1">
    <source>
        <dbReference type="ARBA" id="ARBA00005964"/>
    </source>
</evidence>
<gene>
    <name evidence="10" type="ORF">HPB51_022225</name>
</gene>
<feature type="active site" description="Charge relay system" evidence="7">
    <location>
        <position position="385"/>
    </location>
</feature>
<sequence length="536" mass="58799">MGGGLFRCALYWVAVLDTTSYSCIGTTGVPRVQRRCRSVGRNGECSRHPYAWLERRKWLVAIDRLRDAAKAWRNYEGLQQQSWLQWCDRLTTAFQPLSQGSAALTADSSCPAGARGQAHHTDVAPQLSTPCLFSVLRPWSNGVLRVSEDCLYLNVWTTVARWEHEMAPVLVWIHGGGFTSGSASYDNYSAAVLAAKTGCVVASINYRLGILGFLNADTPDAPGNVGLMDQRVALLWLRQNARVFGGDPAAITVFGHSAGGMSIHSHMLSPFGGNLFHRAVMMSGNMAARDFFESVEESAAKADAVAALVGCAQATLSRGPREVLACLRTKPSGDLVRAAARAVAPKVFPFLPTYHTDYLPRVPVAATAKGFVANVDLLLGVTENEGSTPFVLRMKAHMQSERLTDVAESALRASLHDVVRAWTKGEQLEMLDLYVRQAKDKESLRKQYVAYVSDRLFVCPAHFLGEHHSASNGTVYFYVFAYPPPKGTPSWIGVGHSMELPYFFGHPVINRVGFSQQDEQYSEEVMKMLSTFAHTG</sequence>
<protein>
    <recommendedName>
        <fullName evidence="8">Carboxylic ester hydrolase</fullName>
        <ecNumber evidence="8">3.1.1.-</ecNumber>
    </recommendedName>
</protein>
<proteinExistence type="inferred from homology"/>
<evidence type="ECO:0000256" key="4">
    <source>
        <dbReference type="ARBA" id="ARBA00023157"/>
    </source>
</evidence>
<accession>A0A9J6E4W8</accession>
<evidence type="ECO:0000256" key="5">
    <source>
        <dbReference type="ARBA" id="ARBA00023180"/>
    </source>
</evidence>
<feature type="active site" description="Acyl-ester intermediate" evidence="7">
    <location>
        <position position="257"/>
    </location>
</feature>
<dbReference type="InterPro" id="IPR000997">
    <property type="entry name" value="Cholinesterase"/>
</dbReference>
<dbReference type="EMBL" id="JABSTU010000006">
    <property type="protein sequence ID" value="KAH8029057.1"/>
    <property type="molecule type" value="Genomic_DNA"/>
</dbReference>
<feature type="domain" description="Carboxylesterase type B" evidence="9">
    <location>
        <begin position="125"/>
        <end position="536"/>
    </location>
</feature>
<dbReference type="InterPro" id="IPR029058">
    <property type="entry name" value="AB_hydrolase_fold"/>
</dbReference>
<keyword evidence="3 8" id="KW-0378">Hydrolase</keyword>
<dbReference type="GO" id="GO:0006581">
    <property type="term" value="P:acetylcholine catabolic process"/>
    <property type="evidence" value="ECO:0007669"/>
    <property type="project" value="TreeGrafter"/>
</dbReference>
<comment type="caution">
    <text evidence="10">The sequence shown here is derived from an EMBL/GenBank/DDBJ whole genome shotgun (WGS) entry which is preliminary data.</text>
</comment>
<feature type="chain" id="PRO_5039961539" description="Carboxylic ester hydrolase" evidence="8">
    <location>
        <begin position="26"/>
        <end position="536"/>
    </location>
</feature>
<evidence type="ECO:0000259" key="9">
    <source>
        <dbReference type="Pfam" id="PF00135"/>
    </source>
</evidence>
<evidence type="ECO:0000313" key="10">
    <source>
        <dbReference type="EMBL" id="KAH8029057.1"/>
    </source>
</evidence>
<reference evidence="10" key="1">
    <citation type="journal article" date="2020" name="Cell">
        <title>Large-Scale Comparative Analyses of Tick Genomes Elucidate Their Genetic Diversity and Vector Capacities.</title>
        <authorList>
            <consortium name="Tick Genome and Microbiome Consortium (TIGMIC)"/>
            <person name="Jia N."/>
            <person name="Wang J."/>
            <person name="Shi W."/>
            <person name="Du L."/>
            <person name="Sun Y."/>
            <person name="Zhan W."/>
            <person name="Jiang J.F."/>
            <person name="Wang Q."/>
            <person name="Zhang B."/>
            <person name="Ji P."/>
            <person name="Bell-Sakyi L."/>
            <person name="Cui X.M."/>
            <person name="Yuan T.T."/>
            <person name="Jiang B.G."/>
            <person name="Yang W.F."/>
            <person name="Lam T.T."/>
            <person name="Chang Q.C."/>
            <person name="Ding S.J."/>
            <person name="Wang X.J."/>
            <person name="Zhu J.G."/>
            <person name="Ruan X.D."/>
            <person name="Zhao L."/>
            <person name="Wei J.T."/>
            <person name="Ye R.Z."/>
            <person name="Que T.C."/>
            <person name="Du C.H."/>
            <person name="Zhou Y.H."/>
            <person name="Cheng J.X."/>
            <person name="Dai P.F."/>
            <person name="Guo W.B."/>
            <person name="Han X.H."/>
            <person name="Huang E.J."/>
            <person name="Li L.F."/>
            <person name="Wei W."/>
            <person name="Gao Y.C."/>
            <person name="Liu J.Z."/>
            <person name="Shao H.Z."/>
            <person name="Wang X."/>
            <person name="Wang C.C."/>
            <person name="Yang T.C."/>
            <person name="Huo Q.B."/>
            <person name="Li W."/>
            <person name="Chen H.Y."/>
            <person name="Chen S.E."/>
            <person name="Zhou L.G."/>
            <person name="Ni X.B."/>
            <person name="Tian J.H."/>
            <person name="Sheng Y."/>
            <person name="Liu T."/>
            <person name="Pan Y.S."/>
            <person name="Xia L.Y."/>
            <person name="Li J."/>
            <person name="Zhao F."/>
            <person name="Cao W.C."/>
        </authorList>
    </citation>
    <scope>NUCLEOTIDE SEQUENCE</scope>
    <source>
        <strain evidence="10">Rmic-2018</strain>
    </source>
</reference>